<feature type="coiled-coil region" evidence="1">
    <location>
        <begin position="84"/>
        <end position="111"/>
    </location>
</feature>
<evidence type="ECO:0000313" key="3">
    <source>
        <dbReference type="EMBL" id="MBO9203710.1"/>
    </source>
</evidence>
<proteinExistence type="predicted"/>
<keyword evidence="2" id="KW-1133">Transmembrane helix</keyword>
<organism evidence="3 4">
    <name type="scientific">Niastella soli</name>
    <dbReference type="NCBI Taxonomy" id="2821487"/>
    <lineage>
        <taxon>Bacteria</taxon>
        <taxon>Pseudomonadati</taxon>
        <taxon>Bacteroidota</taxon>
        <taxon>Chitinophagia</taxon>
        <taxon>Chitinophagales</taxon>
        <taxon>Chitinophagaceae</taxon>
        <taxon>Niastella</taxon>
    </lineage>
</organism>
<keyword evidence="4" id="KW-1185">Reference proteome</keyword>
<gene>
    <name evidence="3" type="ORF">J7I42_25730</name>
</gene>
<evidence type="ECO:0000256" key="1">
    <source>
        <dbReference type="SAM" id="Coils"/>
    </source>
</evidence>
<dbReference type="EMBL" id="JAGHKO010000010">
    <property type="protein sequence ID" value="MBO9203710.1"/>
    <property type="molecule type" value="Genomic_DNA"/>
</dbReference>
<evidence type="ECO:0000313" key="4">
    <source>
        <dbReference type="Proteomes" id="UP000677244"/>
    </source>
</evidence>
<sequence>MMLKTDIPHIWRSFRQPRVFLFILIGGLVIFLTFLTHNNAIEIIISAVASIFIGIGVNNFSAIETHLKDEKKLQAKLKYTVGIMQVINAKMNRLKNQVKDSSGEMAEIQQLVDVVMHILEEEKHPID</sequence>
<evidence type="ECO:0000256" key="2">
    <source>
        <dbReference type="SAM" id="Phobius"/>
    </source>
</evidence>
<accession>A0ABS3Z201</accession>
<keyword evidence="1" id="KW-0175">Coiled coil</keyword>
<keyword evidence="2" id="KW-0812">Transmembrane</keyword>
<feature type="transmembrane region" description="Helical" evidence="2">
    <location>
        <begin position="43"/>
        <end position="63"/>
    </location>
</feature>
<name>A0ABS3Z201_9BACT</name>
<keyword evidence="2" id="KW-0472">Membrane</keyword>
<feature type="transmembrane region" description="Helical" evidence="2">
    <location>
        <begin position="20"/>
        <end position="37"/>
    </location>
</feature>
<reference evidence="3 4" key="1">
    <citation type="submission" date="2021-03" db="EMBL/GenBank/DDBJ databases">
        <title>Assistant Professor.</title>
        <authorList>
            <person name="Huq M.A."/>
        </authorList>
    </citation>
    <scope>NUCLEOTIDE SEQUENCE [LARGE SCALE GENOMIC DNA]</scope>
    <source>
        <strain evidence="3 4">MAH-29</strain>
    </source>
</reference>
<protein>
    <submittedName>
        <fullName evidence="3">OST5 family protein</fullName>
    </submittedName>
</protein>
<dbReference type="Proteomes" id="UP000677244">
    <property type="component" value="Unassembled WGS sequence"/>
</dbReference>
<comment type="caution">
    <text evidence="3">The sequence shown here is derived from an EMBL/GenBank/DDBJ whole genome shotgun (WGS) entry which is preliminary data.</text>
</comment>
<dbReference type="RefSeq" id="WP_209141758.1">
    <property type="nucleotide sequence ID" value="NZ_JAGHKO010000010.1"/>
</dbReference>